<gene>
    <name evidence="6" type="ORF">GCM10007383_17200</name>
</gene>
<dbReference type="GO" id="GO:0006508">
    <property type="term" value="P:proteolysis"/>
    <property type="evidence" value="ECO:0007669"/>
    <property type="project" value="UniProtKB-KW"/>
</dbReference>
<dbReference type="AlphaFoldDB" id="A0A918ML71"/>
<sequence length="250" mass="28323">MQYGICHLSLVPVRSIPDDTGEMKTQLLYGEHFKILEQRKKWSRIRIAFDKYEGWVNNQQFVLINERQYLDIENAEDPKVSSDLISFIETDNSVLLPIVLGSTILKPNVLNHYFEGSCSNGLQDRGQLIETALLYLNAPFLWGGKSAFGIDSSGLAQMVYKINGFRLLRDAQQQSTQGEALSFIEESEPGDLAFFDNDEGVIDHVGIIMDNNYIIHSHGKVRLDRLDHAGIFSSEANTYTHSLRVIKKVI</sequence>
<dbReference type="EMBL" id="BMWP01000010">
    <property type="protein sequence ID" value="GGW32809.1"/>
    <property type="molecule type" value="Genomic_DNA"/>
</dbReference>
<evidence type="ECO:0000259" key="5">
    <source>
        <dbReference type="PROSITE" id="PS51935"/>
    </source>
</evidence>
<proteinExistence type="inferred from homology"/>
<dbReference type="PROSITE" id="PS51935">
    <property type="entry name" value="NLPC_P60"/>
    <property type="match status" value="1"/>
</dbReference>
<feature type="domain" description="NlpC/P60" evidence="5">
    <location>
        <begin position="122"/>
        <end position="246"/>
    </location>
</feature>
<reference evidence="6" key="1">
    <citation type="journal article" date="2014" name="Int. J. Syst. Evol. Microbiol.">
        <title>Complete genome sequence of Corynebacterium casei LMG S-19264T (=DSM 44701T), isolated from a smear-ripened cheese.</title>
        <authorList>
            <consortium name="US DOE Joint Genome Institute (JGI-PGF)"/>
            <person name="Walter F."/>
            <person name="Albersmeier A."/>
            <person name="Kalinowski J."/>
            <person name="Ruckert C."/>
        </authorList>
    </citation>
    <scope>NUCLEOTIDE SEQUENCE</scope>
    <source>
        <strain evidence="6">KCTC 12113</strain>
    </source>
</reference>
<dbReference type="Pfam" id="PF18348">
    <property type="entry name" value="SH3_16"/>
    <property type="match status" value="1"/>
</dbReference>
<keyword evidence="7" id="KW-1185">Reference proteome</keyword>
<keyword evidence="3 6" id="KW-0378">Hydrolase</keyword>
<dbReference type="SUPFAM" id="SSF54001">
    <property type="entry name" value="Cysteine proteinases"/>
    <property type="match status" value="1"/>
</dbReference>
<dbReference type="Gene3D" id="2.30.30.40">
    <property type="entry name" value="SH3 Domains"/>
    <property type="match status" value="1"/>
</dbReference>
<keyword evidence="4" id="KW-0788">Thiol protease</keyword>
<organism evidence="6 7">
    <name type="scientific">Arenibacter certesii</name>
    <dbReference type="NCBI Taxonomy" id="228955"/>
    <lineage>
        <taxon>Bacteria</taxon>
        <taxon>Pseudomonadati</taxon>
        <taxon>Bacteroidota</taxon>
        <taxon>Flavobacteriia</taxon>
        <taxon>Flavobacteriales</taxon>
        <taxon>Flavobacteriaceae</taxon>
        <taxon>Arenibacter</taxon>
    </lineage>
</organism>
<dbReference type="Gene3D" id="3.90.1720.10">
    <property type="entry name" value="endopeptidase domain like (from Nostoc punctiforme)"/>
    <property type="match status" value="1"/>
</dbReference>
<name>A0A918ML71_9FLAO</name>
<comment type="similarity">
    <text evidence="1">Belongs to the peptidase C40 family.</text>
</comment>
<dbReference type="InterPro" id="IPR051202">
    <property type="entry name" value="Peptidase_C40"/>
</dbReference>
<dbReference type="PANTHER" id="PTHR47053:SF1">
    <property type="entry name" value="MUREIN DD-ENDOPEPTIDASE MEPH-RELATED"/>
    <property type="match status" value="1"/>
</dbReference>
<dbReference type="InterPro" id="IPR041382">
    <property type="entry name" value="SH3_16"/>
</dbReference>
<dbReference type="InterPro" id="IPR038765">
    <property type="entry name" value="Papain-like_cys_pep_sf"/>
</dbReference>
<evidence type="ECO:0000256" key="4">
    <source>
        <dbReference type="ARBA" id="ARBA00022807"/>
    </source>
</evidence>
<dbReference type="PANTHER" id="PTHR47053">
    <property type="entry name" value="MUREIN DD-ENDOPEPTIDASE MEPH-RELATED"/>
    <property type="match status" value="1"/>
</dbReference>
<comment type="caution">
    <text evidence="6">The sequence shown here is derived from an EMBL/GenBank/DDBJ whole genome shotgun (WGS) entry which is preliminary data.</text>
</comment>
<dbReference type="InterPro" id="IPR000064">
    <property type="entry name" value="NLP_P60_dom"/>
</dbReference>
<evidence type="ECO:0000313" key="7">
    <source>
        <dbReference type="Proteomes" id="UP000634668"/>
    </source>
</evidence>
<reference evidence="6" key="2">
    <citation type="submission" date="2020-09" db="EMBL/GenBank/DDBJ databases">
        <authorList>
            <person name="Sun Q."/>
            <person name="Kim S."/>
        </authorList>
    </citation>
    <scope>NUCLEOTIDE SEQUENCE</scope>
    <source>
        <strain evidence="6">KCTC 12113</strain>
    </source>
</reference>
<dbReference type="RefSeq" id="WP_026812947.1">
    <property type="nucleotide sequence ID" value="NZ_BMWP01000010.1"/>
</dbReference>
<evidence type="ECO:0000256" key="2">
    <source>
        <dbReference type="ARBA" id="ARBA00022670"/>
    </source>
</evidence>
<evidence type="ECO:0000256" key="3">
    <source>
        <dbReference type="ARBA" id="ARBA00022801"/>
    </source>
</evidence>
<evidence type="ECO:0000256" key="1">
    <source>
        <dbReference type="ARBA" id="ARBA00007074"/>
    </source>
</evidence>
<protein>
    <submittedName>
        <fullName evidence="6">Hydrolase Nlp/P60</fullName>
    </submittedName>
</protein>
<evidence type="ECO:0000313" key="6">
    <source>
        <dbReference type="EMBL" id="GGW32809.1"/>
    </source>
</evidence>
<dbReference type="Proteomes" id="UP000634668">
    <property type="component" value="Unassembled WGS sequence"/>
</dbReference>
<keyword evidence="2" id="KW-0645">Protease</keyword>
<dbReference type="GO" id="GO:0008234">
    <property type="term" value="F:cysteine-type peptidase activity"/>
    <property type="evidence" value="ECO:0007669"/>
    <property type="project" value="UniProtKB-KW"/>
</dbReference>
<accession>A0A918ML71</accession>
<dbReference type="Pfam" id="PF00877">
    <property type="entry name" value="NLPC_P60"/>
    <property type="match status" value="1"/>
</dbReference>